<reference evidence="1" key="1">
    <citation type="submission" date="2014-11" db="EMBL/GenBank/DDBJ databases">
        <authorList>
            <person name="Amaro Gonzalez C."/>
        </authorList>
    </citation>
    <scope>NUCLEOTIDE SEQUENCE</scope>
</reference>
<organism evidence="1">
    <name type="scientific">Anguilla anguilla</name>
    <name type="common">European freshwater eel</name>
    <name type="synonym">Muraena anguilla</name>
    <dbReference type="NCBI Taxonomy" id="7936"/>
    <lineage>
        <taxon>Eukaryota</taxon>
        <taxon>Metazoa</taxon>
        <taxon>Chordata</taxon>
        <taxon>Craniata</taxon>
        <taxon>Vertebrata</taxon>
        <taxon>Euteleostomi</taxon>
        <taxon>Actinopterygii</taxon>
        <taxon>Neopterygii</taxon>
        <taxon>Teleostei</taxon>
        <taxon>Anguilliformes</taxon>
        <taxon>Anguillidae</taxon>
        <taxon>Anguilla</taxon>
    </lineage>
</organism>
<protein>
    <submittedName>
        <fullName evidence="1">Uncharacterized protein</fullName>
    </submittedName>
</protein>
<proteinExistence type="predicted"/>
<dbReference type="AlphaFoldDB" id="A0A0E9WAK2"/>
<sequence length="51" mass="5859">MTADIAFIEGNKHLCNIPWVILNFDEKRVSQEGKQDLVNSSALYLSNKIMY</sequence>
<accession>A0A0E9WAK2</accession>
<reference evidence="1" key="2">
    <citation type="journal article" date="2015" name="Fish Shellfish Immunol.">
        <title>Early steps in the European eel (Anguilla anguilla)-Vibrio vulnificus interaction in the gills: Role of the RtxA13 toxin.</title>
        <authorList>
            <person name="Callol A."/>
            <person name="Pajuelo D."/>
            <person name="Ebbesson L."/>
            <person name="Teles M."/>
            <person name="MacKenzie S."/>
            <person name="Amaro C."/>
        </authorList>
    </citation>
    <scope>NUCLEOTIDE SEQUENCE</scope>
</reference>
<dbReference type="EMBL" id="GBXM01021158">
    <property type="protein sequence ID" value="JAH87419.1"/>
    <property type="molecule type" value="Transcribed_RNA"/>
</dbReference>
<name>A0A0E9WAK2_ANGAN</name>
<evidence type="ECO:0000313" key="1">
    <source>
        <dbReference type="EMBL" id="JAH87419.1"/>
    </source>
</evidence>